<sequence>MPARRLKALLSSDSLSARMVLAAAVWSVISLVVAGIVLTALYRSSVERSFDARLNVYQKALAGSLAASPDADAPDDGRMGEPGFLLPLSGWYWLIRDPDSGETLSMSRSLFGDVLDLEPPPADGESRAGYLEGPGGIELRVVSQVVHLDGDRNYDVVVAGNADELRSDVASFSRSVFVTLAVFAAGLVIGTIFQVRVGLRPLAAVSAALAEIRNGAADRLVGQFPREIEGLAAELNALIEANRKVVERALANTGNLAHALKTPLSVILNETRADNGPLAAKVREQAGLMRSRIESDLDRARIAAERRVVGAASELAPSAEGLARVLRRAYPEPPVRIDIACPPDMRVRVEKRDLEEMLGNVMDNACKFGRGHVVVSARAGAADASGRSMVAIRVEDNGPGLEPQQRGIVLQRGRRLDESIPGSGLGLSIVDELVEVYGGRLILDKSAKGGLAVELILPRS</sequence>
<evidence type="ECO:0000256" key="9">
    <source>
        <dbReference type="ARBA" id="ARBA00023012"/>
    </source>
</evidence>
<dbReference type="PANTHER" id="PTHR45436">
    <property type="entry name" value="SENSOR HISTIDINE KINASE YKOH"/>
    <property type="match status" value="1"/>
</dbReference>
<reference evidence="14 15" key="1">
    <citation type="submission" date="2016-07" db="EMBL/GenBank/DDBJ databases">
        <title>Draft Genome Sequence of Methylobrevis pamukkalensis PK2.</title>
        <authorList>
            <person name="Vasilenko O.V."/>
            <person name="Doronina N.V."/>
            <person name="Shmareva M.N."/>
            <person name="Tarlachkov S.V."/>
            <person name="Mustakhimov I."/>
            <person name="Trotsenko Y.A."/>
        </authorList>
    </citation>
    <scope>NUCLEOTIDE SEQUENCE [LARGE SCALE GENOMIC DNA]</scope>
    <source>
        <strain evidence="14 15">PK2</strain>
    </source>
</reference>
<evidence type="ECO:0000256" key="2">
    <source>
        <dbReference type="ARBA" id="ARBA00004370"/>
    </source>
</evidence>
<keyword evidence="7" id="KW-0418">Kinase</keyword>
<dbReference type="GO" id="GO:0000160">
    <property type="term" value="P:phosphorelay signal transduction system"/>
    <property type="evidence" value="ECO:0007669"/>
    <property type="project" value="UniProtKB-KW"/>
</dbReference>
<keyword evidence="9" id="KW-0902">Two-component regulatory system</keyword>
<dbReference type="OrthoDB" id="9809567at2"/>
<evidence type="ECO:0000259" key="13">
    <source>
        <dbReference type="PROSITE" id="PS50885"/>
    </source>
</evidence>
<dbReference type="PANTHER" id="PTHR45436:SF5">
    <property type="entry name" value="SENSOR HISTIDINE KINASE TRCS"/>
    <property type="match status" value="1"/>
</dbReference>
<evidence type="ECO:0000256" key="10">
    <source>
        <dbReference type="ARBA" id="ARBA00023136"/>
    </source>
</evidence>
<feature type="transmembrane region" description="Helical" evidence="11">
    <location>
        <begin position="20"/>
        <end position="42"/>
    </location>
</feature>
<keyword evidence="4" id="KW-0597">Phosphoprotein</keyword>
<organism evidence="14 15">
    <name type="scientific">Methylobrevis pamukkalensis</name>
    <dbReference type="NCBI Taxonomy" id="1439726"/>
    <lineage>
        <taxon>Bacteria</taxon>
        <taxon>Pseudomonadati</taxon>
        <taxon>Pseudomonadota</taxon>
        <taxon>Alphaproteobacteria</taxon>
        <taxon>Hyphomicrobiales</taxon>
        <taxon>Pleomorphomonadaceae</taxon>
        <taxon>Methylobrevis</taxon>
    </lineage>
</organism>
<feature type="transmembrane region" description="Helical" evidence="11">
    <location>
        <begin position="176"/>
        <end position="195"/>
    </location>
</feature>
<evidence type="ECO:0000256" key="8">
    <source>
        <dbReference type="ARBA" id="ARBA00022989"/>
    </source>
</evidence>
<dbReference type="RefSeq" id="WP_069305456.1">
    <property type="nucleotide sequence ID" value="NZ_MCRJ01000002.1"/>
</dbReference>
<dbReference type="InterPro" id="IPR005467">
    <property type="entry name" value="His_kinase_dom"/>
</dbReference>
<keyword evidence="10 11" id="KW-0472">Membrane</keyword>
<keyword evidence="6 11" id="KW-0812">Transmembrane</keyword>
<dbReference type="EMBL" id="MCRJ01000002">
    <property type="protein sequence ID" value="ODN72449.1"/>
    <property type="molecule type" value="Genomic_DNA"/>
</dbReference>
<evidence type="ECO:0000259" key="12">
    <source>
        <dbReference type="PROSITE" id="PS50109"/>
    </source>
</evidence>
<dbReference type="GO" id="GO:0004673">
    <property type="term" value="F:protein histidine kinase activity"/>
    <property type="evidence" value="ECO:0007669"/>
    <property type="project" value="UniProtKB-EC"/>
</dbReference>
<dbReference type="Gene3D" id="3.30.565.10">
    <property type="entry name" value="Histidine kinase-like ATPase, C-terminal domain"/>
    <property type="match status" value="1"/>
</dbReference>
<dbReference type="EC" id="2.7.13.3" evidence="3"/>
<dbReference type="InterPro" id="IPR004358">
    <property type="entry name" value="Sig_transdc_His_kin-like_C"/>
</dbReference>
<dbReference type="PROSITE" id="PS50885">
    <property type="entry name" value="HAMP"/>
    <property type="match status" value="1"/>
</dbReference>
<feature type="domain" description="Histidine kinase" evidence="12">
    <location>
        <begin position="255"/>
        <end position="460"/>
    </location>
</feature>
<evidence type="ECO:0000256" key="6">
    <source>
        <dbReference type="ARBA" id="ARBA00022692"/>
    </source>
</evidence>
<dbReference type="SUPFAM" id="SSF55874">
    <property type="entry name" value="ATPase domain of HSP90 chaperone/DNA topoisomerase II/histidine kinase"/>
    <property type="match status" value="1"/>
</dbReference>
<protein>
    <recommendedName>
        <fullName evidence="3">histidine kinase</fullName>
        <ecNumber evidence="3">2.7.13.3</ecNumber>
    </recommendedName>
</protein>
<evidence type="ECO:0000256" key="7">
    <source>
        <dbReference type="ARBA" id="ARBA00022777"/>
    </source>
</evidence>
<comment type="caution">
    <text evidence="14">The sequence shown here is derived from an EMBL/GenBank/DDBJ whole genome shotgun (WGS) entry which is preliminary data.</text>
</comment>
<dbReference type="GO" id="GO:0005886">
    <property type="term" value="C:plasma membrane"/>
    <property type="evidence" value="ECO:0007669"/>
    <property type="project" value="TreeGrafter"/>
</dbReference>
<dbReference type="Pfam" id="PF02518">
    <property type="entry name" value="HATPase_c"/>
    <property type="match status" value="1"/>
</dbReference>
<keyword evidence="5 14" id="KW-0808">Transferase</keyword>
<accession>A0A1E3H7X4</accession>
<evidence type="ECO:0000256" key="5">
    <source>
        <dbReference type="ARBA" id="ARBA00022679"/>
    </source>
</evidence>
<comment type="catalytic activity">
    <reaction evidence="1">
        <text>ATP + protein L-histidine = ADP + protein N-phospho-L-histidine.</text>
        <dbReference type="EC" id="2.7.13.3"/>
    </reaction>
</comment>
<evidence type="ECO:0000256" key="11">
    <source>
        <dbReference type="SAM" id="Phobius"/>
    </source>
</evidence>
<dbReference type="InterPro" id="IPR036890">
    <property type="entry name" value="HATPase_C_sf"/>
</dbReference>
<comment type="subcellular location">
    <subcellularLocation>
        <location evidence="2">Membrane</location>
    </subcellularLocation>
</comment>
<evidence type="ECO:0000256" key="1">
    <source>
        <dbReference type="ARBA" id="ARBA00000085"/>
    </source>
</evidence>
<dbReference type="InterPro" id="IPR003660">
    <property type="entry name" value="HAMP_dom"/>
</dbReference>
<keyword evidence="8 11" id="KW-1133">Transmembrane helix</keyword>
<evidence type="ECO:0000313" key="14">
    <source>
        <dbReference type="EMBL" id="ODN72449.1"/>
    </source>
</evidence>
<dbReference type="PROSITE" id="PS50109">
    <property type="entry name" value="HIS_KIN"/>
    <property type="match status" value="1"/>
</dbReference>
<name>A0A1E3H7X4_9HYPH</name>
<dbReference type="Proteomes" id="UP000094622">
    <property type="component" value="Unassembled WGS sequence"/>
</dbReference>
<feature type="domain" description="HAMP" evidence="13">
    <location>
        <begin position="196"/>
        <end position="247"/>
    </location>
</feature>
<dbReference type="InterPro" id="IPR003594">
    <property type="entry name" value="HATPase_dom"/>
</dbReference>
<dbReference type="Gene3D" id="1.10.287.130">
    <property type="match status" value="1"/>
</dbReference>
<evidence type="ECO:0000256" key="3">
    <source>
        <dbReference type="ARBA" id="ARBA00012438"/>
    </source>
</evidence>
<proteinExistence type="predicted"/>
<dbReference type="AlphaFoldDB" id="A0A1E3H7X4"/>
<keyword evidence="15" id="KW-1185">Reference proteome</keyword>
<evidence type="ECO:0000313" key="15">
    <source>
        <dbReference type="Proteomes" id="UP000094622"/>
    </source>
</evidence>
<dbReference type="PRINTS" id="PR00344">
    <property type="entry name" value="BCTRLSENSOR"/>
</dbReference>
<dbReference type="SMART" id="SM00387">
    <property type="entry name" value="HATPase_c"/>
    <property type="match status" value="1"/>
</dbReference>
<evidence type="ECO:0000256" key="4">
    <source>
        <dbReference type="ARBA" id="ARBA00022553"/>
    </source>
</evidence>
<dbReference type="InterPro" id="IPR050428">
    <property type="entry name" value="TCS_sensor_his_kinase"/>
</dbReference>
<gene>
    <name evidence="14" type="primary">phoQ</name>
    <name evidence="14" type="ORF">A6302_00195</name>
</gene>